<feature type="domain" description="Inner membrane protein YgaP-like transmembrane" evidence="2">
    <location>
        <begin position="2"/>
        <end position="55"/>
    </location>
</feature>
<evidence type="ECO:0000313" key="4">
    <source>
        <dbReference type="Proteomes" id="UP001169823"/>
    </source>
</evidence>
<dbReference type="InterPro" id="IPR021309">
    <property type="entry name" value="YgaP-like_TM"/>
</dbReference>
<proteinExistence type="predicted"/>
<keyword evidence="1" id="KW-1133">Transmembrane helix</keyword>
<dbReference type="RefSeq" id="WP_303484807.1">
    <property type="nucleotide sequence ID" value="NZ_JAUOPJ010000011.1"/>
</dbReference>
<dbReference type="Proteomes" id="UP001169823">
    <property type="component" value="Unassembled WGS sequence"/>
</dbReference>
<evidence type="ECO:0000256" key="1">
    <source>
        <dbReference type="SAM" id="Phobius"/>
    </source>
</evidence>
<name>A0AAW7XW08_9RHOB</name>
<reference evidence="3" key="1">
    <citation type="submission" date="2023-07" db="EMBL/GenBank/DDBJ databases">
        <title>Genome content predicts the carbon catabolic preferences of heterotrophic bacteria.</title>
        <authorList>
            <person name="Gralka M."/>
        </authorList>
    </citation>
    <scope>NUCLEOTIDE SEQUENCE</scope>
    <source>
        <strain evidence="3">I2M02</strain>
    </source>
</reference>
<comment type="caution">
    <text evidence="3">The sequence shown here is derived from an EMBL/GenBank/DDBJ whole genome shotgun (WGS) entry which is preliminary data.</text>
</comment>
<feature type="transmembrane region" description="Helical" evidence="1">
    <location>
        <begin position="7"/>
        <end position="25"/>
    </location>
</feature>
<accession>A0AAW7XW08</accession>
<dbReference type="AlphaFoldDB" id="A0AAW7XW08"/>
<evidence type="ECO:0000259" key="2">
    <source>
        <dbReference type="Pfam" id="PF11127"/>
    </source>
</evidence>
<protein>
    <submittedName>
        <fullName evidence="3">DUF2892 domain-containing protein</fullName>
    </submittedName>
</protein>
<sequence length="68" mass="7384">MSIDRAVFAFAGVMIIVSVLLTQFVHPMFVWFTLFIGANLLQSAFSGWCPAAKIFAKLGLPAGCAFDK</sequence>
<evidence type="ECO:0000313" key="3">
    <source>
        <dbReference type="EMBL" id="MDO6458185.1"/>
    </source>
</evidence>
<dbReference type="EMBL" id="JAUOPJ010000011">
    <property type="protein sequence ID" value="MDO6458185.1"/>
    <property type="molecule type" value="Genomic_DNA"/>
</dbReference>
<gene>
    <name evidence="3" type="ORF">Q4494_13930</name>
</gene>
<organism evidence="3 4">
    <name type="scientific">Celeribacter halophilus</name>
    <dbReference type="NCBI Taxonomy" id="576117"/>
    <lineage>
        <taxon>Bacteria</taxon>
        <taxon>Pseudomonadati</taxon>
        <taxon>Pseudomonadota</taxon>
        <taxon>Alphaproteobacteria</taxon>
        <taxon>Rhodobacterales</taxon>
        <taxon>Roseobacteraceae</taxon>
        <taxon>Celeribacter</taxon>
    </lineage>
</organism>
<keyword evidence="1" id="KW-0472">Membrane</keyword>
<dbReference type="Gene3D" id="6.10.140.1340">
    <property type="match status" value="1"/>
</dbReference>
<dbReference type="Pfam" id="PF11127">
    <property type="entry name" value="YgaP-like_TM"/>
    <property type="match status" value="1"/>
</dbReference>
<keyword evidence="1" id="KW-0812">Transmembrane</keyword>